<organism evidence="1 2">
    <name type="scientific">Vibrio plantisponsor</name>
    <dbReference type="NCBI Taxonomy" id="664643"/>
    <lineage>
        <taxon>Bacteria</taxon>
        <taxon>Pseudomonadati</taxon>
        <taxon>Pseudomonadota</taxon>
        <taxon>Gammaproteobacteria</taxon>
        <taxon>Vibrionales</taxon>
        <taxon>Vibrionaceae</taxon>
        <taxon>Vibrio</taxon>
    </lineage>
</organism>
<dbReference type="Proteomes" id="UP001272325">
    <property type="component" value="Unassembled WGS sequence"/>
</dbReference>
<evidence type="ECO:0000313" key="1">
    <source>
        <dbReference type="EMBL" id="MDW6019490.1"/>
    </source>
</evidence>
<name>A0ABU4ILQ6_9VIBR</name>
<sequence length="45" mass="5194">MMRQKLSPSTNQARTVIHMVKIEKMCMPHSTQAQCSCCHQYQGKI</sequence>
<comment type="caution">
    <text evidence="1">The sequence shown here is derived from an EMBL/GenBank/DDBJ whole genome shotgun (WGS) entry which is preliminary data.</text>
</comment>
<keyword evidence="2" id="KW-1185">Reference proteome</keyword>
<protein>
    <submittedName>
        <fullName evidence="1">Uncharacterized protein</fullName>
    </submittedName>
</protein>
<proteinExistence type="predicted"/>
<dbReference type="EMBL" id="JAWRCN010000002">
    <property type="protein sequence ID" value="MDW6019490.1"/>
    <property type="molecule type" value="Genomic_DNA"/>
</dbReference>
<reference evidence="1 2" key="1">
    <citation type="submission" date="2023-11" db="EMBL/GenBank/DDBJ databases">
        <title>Plant-associative lifestyle of Vibrio porteresiae and its evolutionary dynamics.</title>
        <authorList>
            <person name="Rameshkumar N."/>
            <person name="Kirti K."/>
        </authorList>
    </citation>
    <scope>NUCLEOTIDE SEQUENCE [LARGE SCALE GENOMIC DNA]</scope>
    <source>
        <strain evidence="1 2">MSSRF60</strain>
    </source>
</reference>
<gene>
    <name evidence="1" type="ORF">SBW85_17470</name>
</gene>
<accession>A0ABU4ILQ6</accession>
<evidence type="ECO:0000313" key="2">
    <source>
        <dbReference type="Proteomes" id="UP001272325"/>
    </source>
</evidence>
<dbReference type="RefSeq" id="WP_171137061.1">
    <property type="nucleotide sequence ID" value="NZ_AP024894.1"/>
</dbReference>